<evidence type="ECO:0000313" key="4">
    <source>
        <dbReference type="WBParaSite" id="TCLT_0000766201-mRNA-1"/>
    </source>
</evidence>
<accession>A0A0N5D3Y6</accession>
<name>A0A0N5D3Y6_THECL</name>
<dbReference type="AlphaFoldDB" id="A0A0N5D3Y6"/>
<reference evidence="4" key="1">
    <citation type="submission" date="2017-02" db="UniProtKB">
        <authorList>
            <consortium name="WormBaseParasite"/>
        </authorList>
    </citation>
    <scope>IDENTIFICATION</scope>
</reference>
<dbReference type="EMBL" id="UYYF01004532">
    <property type="protein sequence ID" value="VDN05129.1"/>
    <property type="molecule type" value="Genomic_DNA"/>
</dbReference>
<keyword evidence="1" id="KW-1133">Transmembrane helix</keyword>
<evidence type="ECO:0000313" key="3">
    <source>
        <dbReference type="Proteomes" id="UP000276776"/>
    </source>
</evidence>
<keyword evidence="1" id="KW-0472">Membrane</keyword>
<reference evidence="2 3" key="2">
    <citation type="submission" date="2018-11" db="EMBL/GenBank/DDBJ databases">
        <authorList>
            <consortium name="Pathogen Informatics"/>
        </authorList>
    </citation>
    <scope>NUCLEOTIDE SEQUENCE [LARGE SCALE GENOMIC DNA]</scope>
</reference>
<dbReference type="OMA" id="MCNDINN"/>
<organism evidence="4">
    <name type="scientific">Thelazia callipaeda</name>
    <name type="common">Oriental eyeworm</name>
    <name type="synonym">Parasitic nematode</name>
    <dbReference type="NCBI Taxonomy" id="103827"/>
    <lineage>
        <taxon>Eukaryota</taxon>
        <taxon>Metazoa</taxon>
        <taxon>Ecdysozoa</taxon>
        <taxon>Nematoda</taxon>
        <taxon>Chromadorea</taxon>
        <taxon>Rhabditida</taxon>
        <taxon>Spirurina</taxon>
        <taxon>Spiruromorpha</taxon>
        <taxon>Thelazioidea</taxon>
        <taxon>Thelaziidae</taxon>
        <taxon>Thelazia</taxon>
    </lineage>
</organism>
<evidence type="ECO:0000256" key="1">
    <source>
        <dbReference type="SAM" id="Phobius"/>
    </source>
</evidence>
<gene>
    <name evidence="2" type="ORF">TCLT_LOCUS7651</name>
</gene>
<protein>
    <submittedName>
        <fullName evidence="4">ABC transmembrane type-1 domain-containing protein</fullName>
    </submittedName>
</protein>
<keyword evidence="3" id="KW-1185">Reference proteome</keyword>
<dbReference type="WBParaSite" id="TCLT_0000766201-mRNA-1">
    <property type="protein sequence ID" value="TCLT_0000766201-mRNA-1"/>
    <property type="gene ID" value="TCLT_0000766201"/>
</dbReference>
<feature type="transmembrane region" description="Helical" evidence="1">
    <location>
        <begin position="38"/>
        <end position="65"/>
    </location>
</feature>
<evidence type="ECO:0000313" key="2">
    <source>
        <dbReference type="EMBL" id="VDN05129.1"/>
    </source>
</evidence>
<keyword evidence="1" id="KW-0812">Transmembrane</keyword>
<dbReference type="Proteomes" id="UP000276776">
    <property type="component" value="Unassembled WGS sequence"/>
</dbReference>
<feature type="transmembrane region" description="Helical" evidence="1">
    <location>
        <begin position="85"/>
        <end position="101"/>
    </location>
</feature>
<sequence>MDMKERVEKLSDMCNDINNQADNMIATLNAYNDGKSGIFYIVAAYSVDFGFNILRSIFAAITSIIPVKFELSPQAITNFSHQLPKFWYLMETFILLLLFLLC</sequence>
<proteinExistence type="predicted"/>
<dbReference type="OrthoDB" id="5860420at2759"/>